<evidence type="ECO:0000313" key="5">
    <source>
        <dbReference type="EMBL" id="CAG5005291.1"/>
    </source>
</evidence>
<evidence type="ECO:0000256" key="2">
    <source>
        <dbReference type="ARBA" id="ARBA00023157"/>
    </source>
</evidence>
<feature type="domain" description="Chitin-binding type-2" evidence="4">
    <location>
        <begin position="40"/>
        <end position="99"/>
    </location>
</feature>
<dbReference type="Pfam" id="PF01607">
    <property type="entry name" value="CBM_14"/>
    <property type="match status" value="3"/>
</dbReference>
<dbReference type="GO" id="GO:0008061">
    <property type="term" value="F:chitin binding"/>
    <property type="evidence" value="ECO:0007669"/>
    <property type="project" value="UniProtKB-KW"/>
</dbReference>
<dbReference type="InterPro" id="IPR002557">
    <property type="entry name" value="Chitin-bd_dom"/>
</dbReference>
<name>A0A8S3X672_PARAO</name>
<dbReference type="OrthoDB" id="6020543at2759"/>
<sequence>MIEKFFFLSLLALAQGMPWDEDVPKVVELDFEKQERQVRDERCPTSEAHYLLPHEYDCTKFYYCEYGFKWETARDCAPGTEFSYELQVCDWPASAGCDPDADGGNCGGGNGDGDGDGDGGDNIELLPNGCPADFDIHKLLPHESDCAKFFYCVRGEKVERSCPEGLHFNPTVEVCDWPDAAACENGNDNKCKNGCNVLPWSHETDCDKFWRCDGENPIITVCSEGLHFNAQTSTCDFICYANCQRSNIEATSSNTGLKLFIPWEKVDHNLIGEYLDEYQNVAA</sequence>
<dbReference type="SMART" id="SM00494">
    <property type="entry name" value="ChtBD2"/>
    <property type="match status" value="3"/>
</dbReference>
<proteinExistence type="predicted"/>
<dbReference type="AlphaFoldDB" id="A0A8S3X672"/>
<evidence type="ECO:0000256" key="3">
    <source>
        <dbReference type="SAM" id="SignalP"/>
    </source>
</evidence>
<dbReference type="PROSITE" id="PS50940">
    <property type="entry name" value="CHIT_BIND_II"/>
    <property type="match status" value="3"/>
</dbReference>
<evidence type="ECO:0000259" key="4">
    <source>
        <dbReference type="PROSITE" id="PS50940"/>
    </source>
</evidence>
<dbReference type="EMBL" id="CAJQZP010000978">
    <property type="protein sequence ID" value="CAG5005291.1"/>
    <property type="molecule type" value="Genomic_DNA"/>
</dbReference>
<protein>
    <submittedName>
        <fullName evidence="5">(apollo) hypothetical protein</fullName>
    </submittedName>
</protein>
<organism evidence="5 6">
    <name type="scientific">Parnassius apollo</name>
    <name type="common">Apollo butterfly</name>
    <name type="synonym">Papilio apollo</name>
    <dbReference type="NCBI Taxonomy" id="110799"/>
    <lineage>
        <taxon>Eukaryota</taxon>
        <taxon>Metazoa</taxon>
        <taxon>Ecdysozoa</taxon>
        <taxon>Arthropoda</taxon>
        <taxon>Hexapoda</taxon>
        <taxon>Insecta</taxon>
        <taxon>Pterygota</taxon>
        <taxon>Neoptera</taxon>
        <taxon>Endopterygota</taxon>
        <taxon>Lepidoptera</taxon>
        <taxon>Glossata</taxon>
        <taxon>Ditrysia</taxon>
        <taxon>Papilionoidea</taxon>
        <taxon>Papilionidae</taxon>
        <taxon>Parnassiinae</taxon>
        <taxon>Parnassini</taxon>
        <taxon>Parnassius</taxon>
        <taxon>Parnassius</taxon>
    </lineage>
</organism>
<keyword evidence="6" id="KW-1185">Reference proteome</keyword>
<evidence type="ECO:0000313" key="6">
    <source>
        <dbReference type="Proteomes" id="UP000691718"/>
    </source>
</evidence>
<feature type="chain" id="PRO_5035755820" evidence="3">
    <location>
        <begin position="17"/>
        <end position="283"/>
    </location>
</feature>
<comment type="caution">
    <text evidence="5">The sequence shown here is derived from an EMBL/GenBank/DDBJ whole genome shotgun (WGS) entry which is preliminary data.</text>
</comment>
<dbReference type="PANTHER" id="PTHR23301:SF0">
    <property type="entry name" value="CHITIN-BINDING TYPE-2 DOMAIN-CONTAINING PROTEIN-RELATED"/>
    <property type="match status" value="1"/>
</dbReference>
<dbReference type="GO" id="GO:0005576">
    <property type="term" value="C:extracellular region"/>
    <property type="evidence" value="ECO:0007669"/>
    <property type="project" value="InterPro"/>
</dbReference>
<dbReference type="PANTHER" id="PTHR23301">
    <property type="entry name" value="CHITIN BINDING PERITROPHIN-A"/>
    <property type="match status" value="1"/>
</dbReference>
<gene>
    <name evidence="5" type="ORF">PAPOLLO_LOCUS14539</name>
</gene>
<feature type="domain" description="Chitin-binding type-2" evidence="4">
    <location>
        <begin position="127"/>
        <end position="185"/>
    </location>
</feature>
<keyword evidence="1" id="KW-0147">Chitin-binding</keyword>
<dbReference type="Proteomes" id="UP000691718">
    <property type="component" value="Unassembled WGS sequence"/>
</dbReference>
<feature type="signal peptide" evidence="3">
    <location>
        <begin position="1"/>
        <end position="16"/>
    </location>
</feature>
<reference evidence="5" key="1">
    <citation type="submission" date="2021-04" db="EMBL/GenBank/DDBJ databases">
        <authorList>
            <person name="Tunstrom K."/>
        </authorList>
    </citation>
    <scope>NUCLEOTIDE SEQUENCE</scope>
</reference>
<feature type="domain" description="Chitin-binding type-2" evidence="4">
    <location>
        <begin position="188"/>
        <end position="245"/>
    </location>
</feature>
<dbReference type="InterPro" id="IPR051940">
    <property type="entry name" value="Chitin_bind-dev_reg"/>
</dbReference>
<keyword evidence="3" id="KW-0732">Signal</keyword>
<evidence type="ECO:0000256" key="1">
    <source>
        <dbReference type="ARBA" id="ARBA00022669"/>
    </source>
</evidence>
<keyword evidence="2" id="KW-1015">Disulfide bond</keyword>
<accession>A0A8S3X672</accession>